<feature type="transmembrane region" description="Helical" evidence="1">
    <location>
        <begin position="192"/>
        <end position="212"/>
    </location>
</feature>
<accession>A0A5C8P534</accession>
<keyword evidence="1" id="KW-0812">Transmembrane</keyword>
<feature type="transmembrane region" description="Helical" evidence="1">
    <location>
        <begin position="224"/>
        <end position="247"/>
    </location>
</feature>
<dbReference type="Proteomes" id="UP000321548">
    <property type="component" value="Unassembled WGS sequence"/>
</dbReference>
<evidence type="ECO:0000313" key="2">
    <source>
        <dbReference type="EMBL" id="TXL68244.1"/>
    </source>
</evidence>
<dbReference type="OrthoDB" id="5298483at2"/>
<dbReference type="RefSeq" id="WP_147702385.1">
    <property type="nucleotide sequence ID" value="NZ_VDUY01000001.1"/>
</dbReference>
<keyword evidence="1" id="KW-0472">Membrane</keyword>
<keyword evidence="3" id="KW-1185">Reference proteome</keyword>
<feature type="transmembrane region" description="Helical" evidence="1">
    <location>
        <begin position="52"/>
        <end position="69"/>
    </location>
</feature>
<gene>
    <name evidence="2" type="ORF">FHP08_00665</name>
</gene>
<comment type="caution">
    <text evidence="2">The sequence shown here is derived from an EMBL/GenBank/DDBJ whole genome shotgun (WGS) entry which is preliminary data.</text>
</comment>
<dbReference type="EMBL" id="VDUY01000001">
    <property type="protein sequence ID" value="TXL68244.1"/>
    <property type="molecule type" value="Genomic_DNA"/>
</dbReference>
<evidence type="ECO:0000313" key="3">
    <source>
        <dbReference type="Proteomes" id="UP000321548"/>
    </source>
</evidence>
<evidence type="ECO:0000256" key="1">
    <source>
        <dbReference type="SAM" id="Phobius"/>
    </source>
</evidence>
<dbReference type="InterPro" id="IPR047798">
    <property type="entry name" value="BPSS1780-like"/>
</dbReference>
<protein>
    <recommendedName>
        <fullName evidence="4">Transmembrane protein</fullName>
    </recommendedName>
</protein>
<dbReference type="NCBIfam" id="NF041043">
    <property type="entry name" value="BPSS1780_fam"/>
    <property type="match status" value="1"/>
</dbReference>
<dbReference type="AlphaFoldDB" id="A0A5C8P534"/>
<sequence>MQINPLRAATGWRWVRDGFSLLRRQPIALLAITFLNLMLLSLSVVIPLVGAVSPLVLTPALMVGLMHAVRSAEAGRMPSPGLLFAGFRDAGGTAWRPLLVLGGFNAAATLAALALAALADGGTLMRLATGQAGADEMGADDSSMLYAAIVFVLVYTPIQMAMWYAPLFAAWHKVPPAKALFFSFFAVWRNKWAFLVFGAGWFAVAFLASLAVRLLDSLLGDSPVLLSMLLSPLSLVLITAVYCSFWASYRDAVVDAQTPPG</sequence>
<feature type="transmembrane region" description="Helical" evidence="1">
    <location>
        <begin position="145"/>
        <end position="171"/>
    </location>
</feature>
<reference evidence="2 3" key="1">
    <citation type="submission" date="2019-06" db="EMBL/GenBank/DDBJ databases">
        <title>Quisquiliibacterium sp. nov., isolated from a maize field.</title>
        <authorList>
            <person name="Lin S.-Y."/>
            <person name="Tsai C.-F."/>
            <person name="Young C.-C."/>
        </authorList>
    </citation>
    <scope>NUCLEOTIDE SEQUENCE [LARGE SCALE GENOMIC DNA]</scope>
    <source>
        <strain evidence="2 3">CC-CFT501</strain>
    </source>
</reference>
<evidence type="ECO:0008006" key="4">
    <source>
        <dbReference type="Google" id="ProtNLM"/>
    </source>
</evidence>
<proteinExistence type="predicted"/>
<organism evidence="2 3">
    <name type="scientific">Zeimonas arvi</name>
    <dbReference type="NCBI Taxonomy" id="2498847"/>
    <lineage>
        <taxon>Bacteria</taxon>
        <taxon>Pseudomonadati</taxon>
        <taxon>Pseudomonadota</taxon>
        <taxon>Betaproteobacteria</taxon>
        <taxon>Burkholderiales</taxon>
        <taxon>Burkholderiaceae</taxon>
        <taxon>Zeimonas</taxon>
    </lineage>
</organism>
<feature type="transmembrane region" description="Helical" evidence="1">
    <location>
        <begin position="98"/>
        <end position="119"/>
    </location>
</feature>
<name>A0A5C8P534_9BURK</name>
<keyword evidence="1" id="KW-1133">Transmembrane helix</keyword>
<feature type="transmembrane region" description="Helical" evidence="1">
    <location>
        <begin position="27"/>
        <end position="46"/>
    </location>
</feature>